<dbReference type="GO" id="GO:0071596">
    <property type="term" value="P:ubiquitin-dependent protein catabolic process via the N-end rule pathway"/>
    <property type="evidence" value="ECO:0007669"/>
    <property type="project" value="InterPro"/>
</dbReference>
<dbReference type="InterPro" id="IPR030700">
    <property type="entry name" value="N-end_Aminoacyl_Trfase"/>
</dbReference>
<dbReference type="OrthoDB" id="9782022at2"/>
<dbReference type="PANTHER" id="PTHR21367">
    <property type="entry name" value="ARGININE-TRNA-PROTEIN TRANSFERASE 1"/>
    <property type="match status" value="1"/>
</dbReference>
<dbReference type="InterPro" id="IPR004616">
    <property type="entry name" value="Leu/Phe-tRNA_Trfase"/>
</dbReference>
<dbReference type="GO" id="GO:0005737">
    <property type="term" value="C:cytoplasm"/>
    <property type="evidence" value="ECO:0007669"/>
    <property type="project" value="UniProtKB-SubCell"/>
</dbReference>
<evidence type="ECO:0000256" key="1">
    <source>
        <dbReference type="ARBA" id="ARBA00022490"/>
    </source>
</evidence>
<feature type="domain" description="N-end aminoacyl transferase N-terminal" evidence="5">
    <location>
        <begin position="299"/>
        <end position="371"/>
    </location>
</feature>
<organism evidence="7 8">
    <name type="scientific">Sutterella wadsworthensis 2_1_59BFAA</name>
    <dbReference type="NCBI Taxonomy" id="742823"/>
    <lineage>
        <taxon>Bacteria</taxon>
        <taxon>Pseudomonadati</taxon>
        <taxon>Pseudomonadota</taxon>
        <taxon>Betaproteobacteria</taxon>
        <taxon>Burkholderiales</taxon>
        <taxon>Sutterellaceae</taxon>
        <taxon>Sutterella</taxon>
    </lineage>
</organism>
<dbReference type="Pfam" id="PF04376">
    <property type="entry name" value="ATE_N"/>
    <property type="match status" value="1"/>
</dbReference>
<dbReference type="eggNOG" id="COG2360">
    <property type="taxonomic scope" value="Bacteria"/>
</dbReference>
<keyword evidence="1 4" id="KW-0963">Cytoplasm</keyword>
<comment type="function">
    <text evidence="4">Functions in the N-end rule pathway of protein degradation where it conjugates Leu from its aminoacyl-tRNA to the N-termini of proteins containing an N-terminal aspartate or glutamate.</text>
</comment>
<reference evidence="7 8" key="1">
    <citation type="submission" date="2012-05" db="EMBL/GenBank/DDBJ databases">
        <title>The Genome Sequence of Sutterella wadsworthensis 2_1_59BFAA.</title>
        <authorList>
            <consortium name="The Broad Institute Genome Sequencing Platform"/>
            <person name="Earl A."/>
            <person name="Ward D."/>
            <person name="Feldgarden M."/>
            <person name="Gevers D."/>
            <person name="Daigneault M."/>
            <person name="Strauss J."/>
            <person name="Allen-Vercoe E."/>
            <person name="Walker B."/>
            <person name="Young S.K."/>
            <person name="Zeng Q."/>
            <person name="Gargeya S."/>
            <person name="Fitzgerald M."/>
            <person name="Haas B."/>
            <person name="Abouelleil A."/>
            <person name="Alvarado L."/>
            <person name="Arachchi H.M."/>
            <person name="Berlin A.M."/>
            <person name="Chapman S.B."/>
            <person name="Goldberg J."/>
            <person name="Griggs A."/>
            <person name="Gujja S."/>
            <person name="Hansen M."/>
            <person name="Howarth C."/>
            <person name="Imamovic A."/>
            <person name="Larimer J."/>
            <person name="McCowen C."/>
            <person name="Montmayeur A."/>
            <person name="Murphy C."/>
            <person name="Neiman D."/>
            <person name="Pearson M."/>
            <person name="Priest M."/>
            <person name="Roberts A."/>
            <person name="Saif S."/>
            <person name="Shea T."/>
            <person name="Sisk P."/>
            <person name="Sykes S."/>
            <person name="Wortman J."/>
            <person name="Nusbaum C."/>
            <person name="Birren B."/>
        </authorList>
    </citation>
    <scope>NUCLEOTIDE SEQUENCE [LARGE SCALE GENOMIC DNA]</scope>
    <source>
        <strain evidence="7 8">2_1_59BFAA</strain>
    </source>
</reference>
<comment type="catalytic activity">
    <reaction evidence="4">
        <text>N-terminal L-glutamyl-[protein] + L-leucyl-tRNA(Leu) = N-terminal L-leucyl-L-glutamyl-[protein] + tRNA(Leu) + H(+)</text>
        <dbReference type="Rhea" id="RHEA:50412"/>
        <dbReference type="Rhea" id="RHEA-COMP:9613"/>
        <dbReference type="Rhea" id="RHEA-COMP:9622"/>
        <dbReference type="Rhea" id="RHEA-COMP:12664"/>
        <dbReference type="Rhea" id="RHEA-COMP:12668"/>
        <dbReference type="ChEBI" id="CHEBI:15378"/>
        <dbReference type="ChEBI" id="CHEBI:64721"/>
        <dbReference type="ChEBI" id="CHEBI:78442"/>
        <dbReference type="ChEBI" id="CHEBI:78494"/>
        <dbReference type="ChEBI" id="CHEBI:133041"/>
        <dbReference type="EC" id="2.3.2.29"/>
    </reaction>
</comment>
<dbReference type="PATRIC" id="fig|742823.3.peg.1801"/>
<dbReference type="InterPro" id="IPR007472">
    <property type="entry name" value="N-end_Aminoacyl_Trfase_C"/>
</dbReference>
<proteinExistence type="inferred from homology"/>
<dbReference type="PANTHER" id="PTHR21367:SF1">
    <property type="entry name" value="ARGINYL-TRNA--PROTEIN TRANSFERASE 1"/>
    <property type="match status" value="1"/>
</dbReference>
<accession>K1KGH3</accession>
<dbReference type="InterPro" id="IPR017138">
    <property type="entry name" value="Asp_Glu_LeuTrfase"/>
</dbReference>
<dbReference type="Pfam" id="PF04377">
    <property type="entry name" value="ATE_C"/>
    <property type="match status" value="1"/>
</dbReference>
<dbReference type="STRING" id="742823.HMPREF9465_01806"/>
<dbReference type="InterPro" id="IPR042203">
    <property type="entry name" value="Leu/Phe-tRNA_Trfase_C"/>
</dbReference>
<dbReference type="SUPFAM" id="SSF55729">
    <property type="entry name" value="Acyl-CoA N-acyltransferases (Nat)"/>
    <property type="match status" value="2"/>
</dbReference>
<evidence type="ECO:0000256" key="2">
    <source>
        <dbReference type="ARBA" id="ARBA00022679"/>
    </source>
</evidence>
<evidence type="ECO:0000256" key="4">
    <source>
        <dbReference type="HAMAP-Rule" id="MF_00689"/>
    </source>
</evidence>
<dbReference type="InterPro" id="IPR016181">
    <property type="entry name" value="Acyl_CoA_acyltransferase"/>
</dbReference>
<dbReference type="NCBIfam" id="NF002346">
    <property type="entry name" value="PRK01305.2-3"/>
    <property type="match status" value="1"/>
</dbReference>
<evidence type="ECO:0000256" key="3">
    <source>
        <dbReference type="ARBA" id="ARBA00023315"/>
    </source>
</evidence>
<keyword evidence="3 4" id="KW-0012">Acyltransferase</keyword>
<dbReference type="RefSeq" id="WP_005436261.1">
    <property type="nucleotide sequence ID" value="NZ_JH815518.1"/>
</dbReference>
<sequence>MTTDSAQDDTPIISGDAVGFDMRPRIPEDEERFTFSTVCRSNGLSSRLIISGYTQGSFPWPDAKDADAGLYPWGRLFPCTILKTGRVNLTHSMRRRVRDAVHRHYSGLELEILLDYDFDEVIEAIAEYHRKRSNGTWMTRDMIDMWKALHRQRIAHCVSVHIDGELAGGLYFTSVGRMLYGESMFSLRPDASKLALAALAAFAGMAHLPVIDCQMPTEHVIRMGAAVVEGRAFLKLNEFLARQSHFPWSRSESLSLLPFLESVYSEYAERTPNDLTIVHEQRFAHAGGMLFHTLAIDGTCNYYEDGRRSTMEVIPLASTDPRVTPMYNRLIEAGFRRDSTYLYRLACNECRRCIPTRIDVHAFRPDDTMRRTMKRNASLVMRELKLAPMTEEQYELYKRYQDSRHRRSVMADMDRSTVSTVLFSTCSDTRLLEFRTSPDAPRPNELKMVCIIDCLDNALSAVYTFFDPDVPKLSLGTFGILSEIEYARRNGLSYVYLGYWLPGYPGMDYKTRFQPMDIFWENGWMPERKFTADPKLLDPTSL</sequence>
<dbReference type="AlphaFoldDB" id="K1KGH3"/>
<evidence type="ECO:0000259" key="6">
    <source>
        <dbReference type="Pfam" id="PF04377"/>
    </source>
</evidence>
<gene>
    <name evidence="4" type="primary">bpt</name>
    <name evidence="7" type="ORF">HMPREF9465_01806</name>
</gene>
<feature type="domain" description="N-end rule aminoacyl transferase C-terminal" evidence="6">
    <location>
        <begin position="392"/>
        <end position="518"/>
    </location>
</feature>
<comment type="subcellular location">
    <subcellularLocation>
        <location evidence="4">Cytoplasm</location>
    </subcellularLocation>
</comment>
<dbReference type="InterPro" id="IPR007471">
    <property type="entry name" value="N-end_Aminoacyl_Trfase_N"/>
</dbReference>
<comment type="catalytic activity">
    <reaction evidence="4">
        <text>N-terminal L-aspartyl-[protein] + L-leucyl-tRNA(Leu) = N-terminal L-leucyl-L-aspartyl-[protein] + tRNA(Leu) + H(+)</text>
        <dbReference type="Rhea" id="RHEA:50420"/>
        <dbReference type="Rhea" id="RHEA-COMP:9613"/>
        <dbReference type="Rhea" id="RHEA-COMP:9622"/>
        <dbReference type="Rhea" id="RHEA-COMP:12669"/>
        <dbReference type="Rhea" id="RHEA-COMP:12674"/>
        <dbReference type="ChEBI" id="CHEBI:15378"/>
        <dbReference type="ChEBI" id="CHEBI:64720"/>
        <dbReference type="ChEBI" id="CHEBI:78442"/>
        <dbReference type="ChEBI" id="CHEBI:78494"/>
        <dbReference type="ChEBI" id="CHEBI:133042"/>
        <dbReference type="EC" id="2.3.2.29"/>
    </reaction>
</comment>
<comment type="caution">
    <text evidence="7">The sequence shown here is derived from an EMBL/GenBank/DDBJ whole genome shotgun (WGS) entry which is preliminary data.</text>
</comment>
<dbReference type="EC" id="2.3.2.29" evidence="4"/>
<dbReference type="Proteomes" id="UP000005835">
    <property type="component" value="Unassembled WGS sequence"/>
</dbReference>
<dbReference type="EMBL" id="ADMG01000037">
    <property type="protein sequence ID" value="EKB30759.1"/>
    <property type="molecule type" value="Genomic_DNA"/>
</dbReference>
<evidence type="ECO:0000313" key="7">
    <source>
        <dbReference type="EMBL" id="EKB30759.1"/>
    </source>
</evidence>
<name>K1KGH3_9BURK</name>
<dbReference type="HOGENOM" id="CLU_502401_0_0_4"/>
<comment type="similarity">
    <text evidence="4">Belongs to the R-transferase family. Bpt subfamily.</text>
</comment>
<dbReference type="Pfam" id="PF03588">
    <property type="entry name" value="Leu_Phe_trans"/>
    <property type="match status" value="1"/>
</dbReference>
<keyword evidence="2 4" id="KW-0808">Transferase</keyword>
<protein>
    <recommendedName>
        <fullName evidence="4">Aspartate/glutamate leucyltransferase</fullName>
        <ecNumber evidence="4">2.3.2.29</ecNumber>
    </recommendedName>
</protein>
<keyword evidence="8" id="KW-1185">Reference proteome</keyword>
<dbReference type="Gene3D" id="3.40.630.70">
    <property type="entry name" value="Leucyl/phenylalanyl-tRNA-protein transferase, C-terminal domain"/>
    <property type="match status" value="1"/>
</dbReference>
<dbReference type="HAMAP" id="MF_00689">
    <property type="entry name" value="Bpt"/>
    <property type="match status" value="1"/>
</dbReference>
<dbReference type="GO" id="GO:0004057">
    <property type="term" value="F:arginyl-tRNA--protein transferase activity"/>
    <property type="evidence" value="ECO:0007669"/>
    <property type="project" value="InterPro"/>
</dbReference>
<dbReference type="eggNOG" id="COG2935">
    <property type="taxonomic scope" value="Bacteria"/>
</dbReference>
<evidence type="ECO:0000313" key="8">
    <source>
        <dbReference type="Proteomes" id="UP000005835"/>
    </source>
</evidence>
<dbReference type="GO" id="GO:0008914">
    <property type="term" value="F:leucyl-tRNA--protein transferase activity"/>
    <property type="evidence" value="ECO:0007669"/>
    <property type="project" value="UniProtKB-UniRule"/>
</dbReference>
<evidence type="ECO:0000259" key="5">
    <source>
        <dbReference type="Pfam" id="PF04376"/>
    </source>
</evidence>